<keyword evidence="5" id="KW-0997">Cell inner membrane</keyword>
<dbReference type="RefSeq" id="WP_282010596.1">
    <property type="nucleotide sequence ID" value="NZ_OX336137.1"/>
</dbReference>
<reference evidence="13 14" key="1">
    <citation type="submission" date="2022-09" db="EMBL/GenBank/DDBJ databases">
        <authorList>
            <person name="Kop L."/>
        </authorList>
    </citation>
    <scope>NUCLEOTIDE SEQUENCE [LARGE SCALE GENOMIC DNA]</scope>
    <source>
        <strain evidence="13 14">347</strain>
    </source>
</reference>
<evidence type="ECO:0000256" key="3">
    <source>
        <dbReference type="ARBA" id="ARBA00022448"/>
    </source>
</evidence>
<protein>
    <submittedName>
        <fullName evidence="13">TonB_C domain-containing protein</fullName>
    </submittedName>
</protein>
<feature type="compositionally biased region" description="Polar residues" evidence="10">
    <location>
        <begin position="225"/>
        <end position="236"/>
    </location>
</feature>
<evidence type="ECO:0000256" key="7">
    <source>
        <dbReference type="ARBA" id="ARBA00022927"/>
    </source>
</evidence>
<sequence length="347" mass="37523">MHTHINTADSGINWPLAIAVSLGIHLMVISGLPLLKSNKVIPEPEVQKHKVRMTIKEKQPVPVSPEKKAGPKPKALEPQVMKQAPTPVKTQAKPVQPMVTPPQWTASTKAQPVSAKVVHQTPVLKPQVQPQVLSQPVATQKAMLMDRTTRQRKTGQVIHPVHLEASVTDSRPSSQAAVMQTPVATHVKQATIQPVAPPPLFASNENPAPVTGAQPVSHFEKHATASVSPSFTQPVQMENWGDGGLSEGERRRILGLFVRGIQRRIASHQVYPDVARQRGMGGRTVVAFKLARDGNLVHVSVAQSSGFDVLDNAAMKAIHDGSPYEAIPARLGDASLSFKLPVSFFIE</sequence>
<dbReference type="PROSITE" id="PS52015">
    <property type="entry name" value="TONB_CTD"/>
    <property type="match status" value="1"/>
</dbReference>
<evidence type="ECO:0000259" key="12">
    <source>
        <dbReference type="PROSITE" id="PS52015"/>
    </source>
</evidence>
<keyword evidence="4" id="KW-1003">Cell membrane</keyword>
<feature type="domain" description="TonB C-terminal" evidence="12">
    <location>
        <begin position="256"/>
        <end position="347"/>
    </location>
</feature>
<dbReference type="InterPro" id="IPR051045">
    <property type="entry name" value="TonB-dependent_transducer"/>
</dbReference>
<evidence type="ECO:0000313" key="13">
    <source>
        <dbReference type="EMBL" id="CAI2717673.1"/>
    </source>
</evidence>
<dbReference type="SUPFAM" id="SSF74653">
    <property type="entry name" value="TolA/TonB C-terminal domain"/>
    <property type="match status" value="1"/>
</dbReference>
<feature type="region of interest" description="Disordered" evidence="10">
    <location>
        <begin position="221"/>
        <end position="244"/>
    </location>
</feature>
<evidence type="ECO:0000256" key="10">
    <source>
        <dbReference type="SAM" id="MobiDB-lite"/>
    </source>
</evidence>
<proteinExistence type="inferred from homology"/>
<evidence type="ECO:0000313" key="14">
    <source>
        <dbReference type="Proteomes" id="UP001157733"/>
    </source>
</evidence>
<keyword evidence="9 11" id="KW-0472">Membrane</keyword>
<accession>A0ABN8VZR4</accession>
<evidence type="ECO:0000256" key="4">
    <source>
        <dbReference type="ARBA" id="ARBA00022475"/>
    </source>
</evidence>
<evidence type="ECO:0000256" key="8">
    <source>
        <dbReference type="ARBA" id="ARBA00022989"/>
    </source>
</evidence>
<dbReference type="InterPro" id="IPR006260">
    <property type="entry name" value="TonB/TolA_C"/>
</dbReference>
<comment type="subcellular location">
    <subcellularLocation>
        <location evidence="1">Cell inner membrane</location>
        <topology evidence="1">Single-pass membrane protein</topology>
        <orientation evidence="1">Periplasmic side</orientation>
    </subcellularLocation>
</comment>
<organism evidence="13 14">
    <name type="scientific">Nitrospina watsonii</name>
    <dbReference type="NCBI Taxonomy" id="1323948"/>
    <lineage>
        <taxon>Bacteria</taxon>
        <taxon>Pseudomonadati</taxon>
        <taxon>Nitrospinota/Tectimicrobiota group</taxon>
        <taxon>Nitrospinota</taxon>
        <taxon>Nitrospinia</taxon>
        <taxon>Nitrospinales</taxon>
        <taxon>Nitrospinaceae</taxon>
        <taxon>Nitrospina</taxon>
    </lineage>
</organism>
<keyword evidence="7" id="KW-0653">Protein transport</keyword>
<dbReference type="Proteomes" id="UP001157733">
    <property type="component" value="Chromosome"/>
</dbReference>
<name>A0ABN8VZR4_9BACT</name>
<evidence type="ECO:0000256" key="5">
    <source>
        <dbReference type="ARBA" id="ARBA00022519"/>
    </source>
</evidence>
<gene>
    <name evidence="13" type="ORF">NSPWAT_0814</name>
</gene>
<comment type="similarity">
    <text evidence="2">Belongs to the TonB family.</text>
</comment>
<dbReference type="PANTHER" id="PTHR33446">
    <property type="entry name" value="PROTEIN TONB-RELATED"/>
    <property type="match status" value="1"/>
</dbReference>
<evidence type="ECO:0000256" key="6">
    <source>
        <dbReference type="ARBA" id="ARBA00022692"/>
    </source>
</evidence>
<dbReference type="Pfam" id="PF03544">
    <property type="entry name" value="TonB_C"/>
    <property type="match status" value="1"/>
</dbReference>
<evidence type="ECO:0000256" key="9">
    <source>
        <dbReference type="ARBA" id="ARBA00023136"/>
    </source>
</evidence>
<dbReference type="Gene3D" id="3.30.1150.10">
    <property type="match status" value="1"/>
</dbReference>
<feature type="transmembrane region" description="Helical" evidence="11">
    <location>
        <begin position="12"/>
        <end position="35"/>
    </location>
</feature>
<dbReference type="EMBL" id="OX336137">
    <property type="protein sequence ID" value="CAI2717673.1"/>
    <property type="molecule type" value="Genomic_DNA"/>
</dbReference>
<dbReference type="NCBIfam" id="TIGR01352">
    <property type="entry name" value="tonB_Cterm"/>
    <property type="match status" value="1"/>
</dbReference>
<dbReference type="PANTHER" id="PTHR33446:SF2">
    <property type="entry name" value="PROTEIN TONB"/>
    <property type="match status" value="1"/>
</dbReference>
<keyword evidence="3" id="KW-0813">Transport</keyword>
<evidence type="ECO:0000256" key="2">
    <source>
        <dbReference type="ARBA" id="ARBA00006555"/>
    </source>
</evidence>
<keyword evidence="8 11" id="KW-1133">Transmembrane helix</keyword>
<keyword evidence="6 11" id="KW-0812">Transmembrane</keyword>
<evidence type="ECO:0000256" key="1">
    <source>
        <dbReference type="ARBA" id="ARBA00004383"/>
    </source>
</evidence>
<dbReference type="InterPro" id="IPR037682">
    <property type="entry name" value="TonB_C"/>
</dbReference>
<keyword evidence="14" id="KW-1185">Reference proteome</keyword>
<evidence type="ECO:0000256" key="11">
    <source>
        <dbReference type="SAM" id="Phobius"/>
    </source>
</evidence>